<keyword evidence="7" id="KW-1185">Reference proteome</keyword>
<sequence>MAEFDRSPAFWRSFPIFQDFDDETITALAGISSFRRWLPDTVIFQRGDEGNYMVGVISGRIKVSLITPQGRELVLRQLEAGELFGEMAMLDDQPRSADATAQVASEGFVIAKRPFMDLIKLSPEAAGATIRYLCSRLRGITEQLETIALYHLNSRAARFLLFTLRQIHGTELPVRADLKLSLTQSDIAGILGASRPKVNRAISALEEAGAIRRSNGIIECNTERLQWIAEPGEHFHRP</sequence>
<dbReference type="InterPro" id="IPR000595">
    <property type="entry name" value="cNMP-bd_dom"/>
</dbReference>
<dbReference type="SMART" id="SM00100">
    <property type="entry name" value="cNMP"/>
    <property type="match status" value="1"/>
</dbReference>
<keyword evidence="3" id="KW-0804">Transcription</keyword>
<reference evidence="6 7" key="1">
    <citation type="submission" date="2022-12" db="EMBL/GenBank/DDBJ databases">
        <authorList>
            <person name="Muema E."/>
        </authorList>
    </citation>
    <scope>NUCLEOTIDE SEQUENCE [LARGE SCALE GENOMIC DNA]</scope>
    <source>
        <strain evidence="7">1326</strain>
    </source>
</reference>
<dbReference type="InterPro" id="IPR018490">
    <property type="entry name" value="cNMP-bd_dom_sf"/>
</dbReference>
<dbReference type="SUPFAM" id="SSF51206">
    <property type="entry name" value="cAMP-binding domain-like"/>
    <property type="match status" value="1"/>
</dbReference>
<dbReference type="CDD" id="cd00038">
    <property type="entry name" value="CAP_ED"/>
    <property type="match status" value="1"/>
</dbReference>
<protein>
    <submittedName>
        <fullName evidence="6">Crp/Fnr family transcriptional regulator</fullName>
    </submittedName>
</protein>
<dbReference type="Gene3D" id="2.60.120.10">
    <property type="entry name" value="Jelly Rolls"/>
    <property type="match status" value="1"/>
</dbReference>
<accession>A0ABU8L539</accession>
<evidence type="ECO:0000256" key="1">
    <source>
        <dbReference type="ARBA" id="ARBA00023015"/>
    </source>
</evidence>
<dbReference type="Pfam" id="PF13545">
    <property type="entry name" value="HTH_Crp_2"/>
    <property type="match status" value="1"/>
</dbReference>
<dbReference type="InterPro" id="IPR018488">
    <property type="entry name" value="cNMP-bd_CS"/>
</dbReference>
<dbReference type="SMART" id="SM00419">
    <property type="entry name" value="HTH_CRP"/>
    <property type="match status" value="1"/>
</dbReference>
<evidence type="ECO:0000313" key="7">
    <source>
        <dbReference type="Proteomes" id="UP001387293"/>
    </source>
</evidence>
<keyword evidence="2" id="KW-0238">DNA-binding</keyword>
<dbReference type="EMBL" id="JAPYKS010000048">
    <property type="protein sequence ID" value="MEI9413083.1"/>
    <property type="molecule type" value="Genomic_DNA"/>
</dbReference>
<dbReference type="PANTHER" id="PTHR24567">
    <property type="entry name" value="CRP FAMILY TRANSCRIPTIONAL REGULATORY PROTEIN"/>
    <property type="match status" value="1"/>
</dbReference>
<evidence type="ECO:0000313" key="6">
    <source>
        <dbReference type="EMBL" id="MEI9413083.1"/>
    </source>
</evidence>
<proteinExistence type="predicted"/>
<gene>
    <name evidence="6" type="ORF">O7A60_30715</name>
</gene>
<dbReference type="PROSITE" id="PS51063">
    <property type="entry name" value="HTH_CRP_2"/>
    <property type="match status" value="1"/>
</dbReference>
<dbReference type="PANTHER" id="PTHR24567:SF74">
    <property type="entry name" value="HTH-TYPE TRANSCRIPTIONAL REGULATOR ARCR"/>
    <property type="match status" value="1"/>
</dbReference>
<feature type="domain" description="Cyclic nucleotide-binding" evidence="4">
    <location>
        <begin position="16"/>
        <end position="119"/>
    </location>
</feature>
<dbReference type="Proteomes" id="UP001387293">
    <property type="component" value="Unassembled WGS sequence"/>
</dbReference>
<evidence type="ECO:0000259" key="4">
    <source>
        <dbReference type="PROSITE" id="PS50042"/>
    </source>
</evidence>
<evidence type="ECO:0000256" key="2">
    <source>
        <dbReference type="ARBA" id="ARBA00023125"/>
    </source>
</evidence>
<keyword evidence="1" id="KW-0805">Transcription regulation</keyword>
<organism evidence="6 7">
    <name type="scientific">Mesorhizobium salmacidum</name>
    <dbReference type="NCBI Taxonomy" id="3015171"/>
    <lineage>
        <taxon>Bacteria</taxon>
        <taxon>Pseudomonadati</taxon>
        <taxon>Pseudomonadota</taxon>
        <taxon>Alphaproteobacteria</taxon>
        <taxon>Hyphomicrobiales</taxon>
        <taxon>Phyllobacteriaceae</taxon>
        <taxon>Mesorhizobium</taxon>
    </lineage>
</organism>
<dbReference type="InterPro" id="IPR014710">
    <property type="entry name" value="RmlC-like_jellyroll"/>
</dbReference>
<dbReference type="RefSeq" id="WP_337109405.1">
    <property type="nucleotide sequence ID" value="NZ_JAPYKS010000048.1"/>
</dbReference>
<dbReference type="Gene3D" id="1.10.10.10">
    <property type="entry name" value="Winged helix-like DNA-binding domain superfamily/Winged helix DNA-binding domain"/>
    <property type="match status" value="1"/>
</dbReference>
<dbReference type="PROSITE" id="PS00889">
    <property type="entry name" value="CNMP_BINDING_2"/>
    <property type="match status" value="1"/>
</dbReference>
<feature type="domain" description="HTH crp-type" evidence="5">
    <location>
        <begin position="150"/>
        <end position="224"/>
    </location>
</feature>
<dbReference type="SUPFAM" id="SSF46785">
    <property type="entry name" value="Winged helix' DNA-binding domain"/>
    <property type="match status" value="1"/>
</dbReference>
<dbReference type="InterPro" id="IPR036388">
    <property type="entry name" value="WH-like_DNA-bd_sf"/>
</dbReference>
<evidence type="ECO:0000256" key="3">
    <source>
        <dbReference type="ARBA" id="ARBA00023163"/>
    </source>
</evidence>
<evidence type="ECO:0000259" key="5">
    <source>
        <dbReference type="PROSITE" id="PS51063"/>
    </source>
</evidence>
<comment type="caution">
    <text evidence="6">The sequence shown here is derived from an EMBL/GenBank/DDBJ whole genome shotgun (WGS) entry which is preliminary data.</text>
</comment>
<dbReference type="InterPro" id="IPR036390">
    <property type="entry name" value="WH_DNA-bd_sf"/>
</dbReference>
<dbReference type="PROSITE" id="PS50042">
    <property type="entry name" value="CNMP_BINDING_3"/>
    <property type="match status" value="1"/>
</dbReference>
<dbReference type="InterPro" id="IPR012318">
    <property type="entry name" value="HTH_CRP"/>
</dbReference>
<name>A0ABU8L539_9HYPH</name>
<dbReference type="Pfam" id="PF00027">
    <property type="entry name" value="cNMP_binding"/>
    <property type="match status" value="1"/>
</dbReference>
<dbReference type="InterPro" id="IPR050397">
    <property type="entry name" value="Env_Response_Regulators"/>
</dbReference>